<keyword evidence="4" id="KW-0288">FMN</keyword>
<proteinExistence type="predicted"/>
<dbReference type="PANTHER" id="PTHR32332:SF20">
    <property type="entry name" value="2-NITROPROPANE DIOXYGENASE-LIKE PROTEIN"/>
    <property type="match status" value="1"/>
</dbReference>
<evidence type="ECO:0000256" key="3">
    <source>
        <dbReference type="ARBA" id="ARBA00022630"/>
    </source>
</evidence>
<reference evidence="6 7" key="1">
    <citation type="submission" date="2013-03" db="EMBL/GenBank/DDBJ databases">
        <title>Assembly of a new bacterial strain Brevibacillus borstelensis AK1.</title>
        <authorList>
            <person name="Rajan I."/>
            <person name="PoliReddy D."/>
            <person name="Sugumar T."/>
            <person name="Rathinam K."/>
            <person name="Alqarawi S."/>
            <person name="Khalil A.B."/>
            <person name="Sivakumar N."/>
        </authorList>
    </citation>
    <scope>NUCLEOTIDE SEQUENCE [LARGE SCALE GENOMIC DNA]</scope>
    <source>
        <strain evidence="6 7">AK1</strain>
    </source>
</reference>
<dbReference type="InterPro" id="IPR004136">
    <property type="entry name" value="NMO"/>
</dbReference>
<evidence type="ECO:0000313" key="7">
    <source>
        <dbReference type="Proteomes" id="UP000012081"/>
    </source>
</evidence>
<dbReference type="PATRIC" id="fig|1300222.3.peg.650"/>
<evidence type="ECO:0000256" key="2">
    <source>
        <dbReference type="ARBA" id="ARBA00013457"/>
    </source>
</evidence>
<gene>
    <name evidence="6" type="ORF">I532_03060</name>
</gene>
<sequence>MKTRVTELLQIQYPVVQGGLAYLAYAELAAAVSNAGGLGQVTAMSLPSPEALREEIRKTKALTDKPFGVNFAIGQHGRPYEHMLEAALEEGVRVISITGGNPEPLIRRTDGLDVKKLVLVASVRQAQKAESIGADAVMAVGQEGGGHLGRDDIGTFVLIPRVVDSVRIPVLASGGIGDGRGILAALALGAEGVEMGTRFIATKECVHAHPAYKNALIRSTEHDTQVIKRTLGTPARVVRTPGSDLILEMEKSSSDYEHLKPYISGERNRLFIHEGNEQEGFGWAGQVIGLIDDVPSVQELFDRMFQDVQGKLAFLNNSAGRS</sequence>
<name>M8EGH6_9BACL</name>
<dbReference type="SUPFAM" id="SSF51412">
    <property type="entry name" value="Inosine monophosphate dehydrogenase (IMPDH)"/>
    <property type="match status" value="1"/>
</dbReference>
<keyword evidence="5" id="KW-0560">Oxidoreductase</keyword>
<dbReference type="PANTHER" id="PTHR32332">
    <property type="entry name" value="2-NITROPROPANE DIOXYGENASE"/>
    <property type="match status" value="1"/>
</dbReference>
<protein>
    <recommendedName>
        <fullName evidence="2">Probable nitronate monooxygenase</fullName>
    </recommendedName>
</protein>
<dbReference type="OrthoDB" id="9778912at2"/>
<evidence type="ECO:0000256" key="4">
    <source>
        <dbReference type="ARBA" id="ARBA00022643"/>
    </source>
</evidence>
<organism evidence="6 7">
    <name type="scientific">Brevibacillus borstelensis AK1</name>
    <dbReference type="NCBI Taxonomy" id="1300222"/>
    <lineage>
        <taxon>Bacteria</taxon>
        <taxon>Bacillati</taxon>
        <taxon>Bacillota</taxon>
        <taxon>Bacilli</taxon>
        <taxon>Bacillales</taxon>
        <taxon>Paenibacillaceae</taxon>
        <taxon>Brevibacillus</taxon>
    </lineage>
</organism>
<dbReference type="EMBL" id="APBN01000001">
    <property type="protein sequence ID" value="EMT54550.1"/>
    <property type="molecule type" value="Genomic_DNA"/>
</dbReference>
<dbReference type="RefSeq" id="WP_003386321.1">
    <property type="nucleotide sequence ID" value="NZ_APBN01000001.1"/>
</dbReference>
<dbReference type="InterPro" id="IPR013785">
    <property type="entry name" value="Aldolase_TIM"/>
</dbReference>
<dbReference type="Pfam" id="PF03060">
    <property type="entry name" value="NMO"/>
    <property type="match status" value="1"/>
</dbReference>
<accession>M8EGH6</accession>
<evidence type="ECO:0000313" key="6">
    <source>
        <dbReference type="EMBL" id="EMT54550.1"/>
    </source>
</evidence>
<dbReference type="Gene3D" id="3.20.20.70">
    <property type="entry name" value="Aldolase class I"/>
    <property type="match status" value="1"/>
</dbReference>
<dbReference type="Proteomes" id="UP000012081">
    <property type="component" value="Unassembled WGS sequence"/>
</dbReference>
<dbReference type="AlphaFoldDB" id="M8EGH6"/>
<comment type="caution">
    <text evidence="6">The sequence shown here is derived from an EMBL/GenBank/DDBJ whole genome shotgun (WGS) entry which is preliminary data.</text>
</comment>
<keyword evidence="3" id="KW-0285">Flavoprotein</keyword>
<dbReference type="GeneID" id="89499078"/>
<dbReference type="STRING" id="1300222.I532_03060"/>
<evidence type="ECO:0000256" key="5">
    <source>
        <dbReference type="ARBA" id="ARBA00023002"/>
    </source>
</evidence>
<evidence type="ECO:0000256" key="1">
    <source>
        <dbReference type="ARBA" id="ARBA00003535"/>
    </source>
</evidence>
<keyword evidence="7" id="KW-1185">Reference proteome</keyword>
<dbReference type="GO" id="GO:0018580">
    <property type="term" value="F:nitronate monooxygenase activity"/>
    <property type="evidence" value="ECO:0007669"/>
    <property type="project" value="InterPro"/>
</dbReference>
<dbReference type="CDD" id="cd04730">
    <property type="entry name" value="NPD_like"/>
    <property type="match status" value="1"/>
</dbReference>
<comment type="function">
    <text evidence="1">Nitronate monooxygenase that uses molecular oxygen to catalyze the oxidative denitrification of alkyl nitronates. Acts on propionate 3-nitronate (P3N), the presumed physiological substrate. Probably functions in the detoxification of P3N, a metabolic poison produced by plants and fungi as a defense mechanism.</text>
</comment>